<evidence type="ECO:0000313" key="2">
    <source>
        <dbReference type="EMBL" id="ADL51896.1"/>
    </source>
</evidence>
<sequence length="124" mass="14673">MRKISSYFKGSYGMDKLSKYLLYLGGFLLIFKGSWLIGLFSIGFSLYRVTSKNKYKRYQELQSFEIALHNLKGKAYKLRHKFNSLREYKIFKCPNCAQKLRVPRNKGNITVTCKKCKTEFKERT</sequence>
<reference evidence="2 3" key="1">
    <citation type="submission" date="2010-08" db="EMBL/GenBank/DDBJ databases">
        <title>Complete sequence of Clostridium cellulovorans 743B.</title>
        <authorList>
            <consortium name="US DOE Joint Genome Institute"/>
            <person name="Lucas S."/>
            <person name="Copeland A."/>
            <person name="Lapidus A."/>
            <person name="Cheng J.-F."/>
            <person name="Bruce D."/>
            <person name="Goodwin L."/>
            <person name="Pitluck S."/>
            <person name="Chertkov O."/>
            <person name="Detter J.C."/>
            <person name="Han C."/>
            <person name="Tapia R."/>
            <person name="Land M."/>
            <person name="Hauser L."/>
            <person name="Chang Y.-J."/>
            <person name="Jeffries C."/>
            <person name="Kyrpides N."/>
            <person name="Ivanova N."/>
            <person name="Mikhailova N."/>
            <person name="Hemme C.L."/>
            <person name="Woyke T."/>
        </authorList>
    </citation>
    <scope>NUCLEOTIDE SEQUENCE [LARGE SCALE GENOMIC DNA]</scope>
    <source>
        <strain evidence="3">ATCC 35296 / DSM 3052 / OCM 3 / 743B</strain>
    </source>
</reference>
<dbReference type="OrthoDB" id="3174166at2"/>
<keyword evidence="1" id="KW-0472">Membrane</keyword>
<keyword evidence="1" id="KW-1133">Transmembrane helix</keyword>
<dbReference type="AlphaFoldDB" id="D9SN30"/>
<organism evidence="2 3">
    <name type="scientific">Clostridium cellulovorans (strain ATCC 35296 / DSM 3052 / OCM 3 / 743B)</name>
    <dbReference type="NCBI Taxonomy" id="573061"/>
    <lineage>
        <taxon>Bacteria</taxon>
        <taxon>Bacillati</taxon>
        <taxon>Bacillota</taxon>
        <taxon>Clostridia</taxon>
        <taxon>Eubacteriales</taxon>
        <taxon>Clostridiaceae</taxon>
        <taxon>Clostridium</taxon>
    </lineage>
</organism>
<proteinExistence type="predicted"/>
<dbReference type="RefSeq" id="WP_010076884.1">
    <property type="nucleotide sequence ID" value="NC_014393.1"/>
</dbReference>
<protein>
    <submittedName>
        <fullName evidence="2">Zn-finger containing protein</fullName>
    </submittedName>
</protein>
<dbReference type="KEGG" id="ccb:Clocel_2153"/>
<gene>
    <name evidence="2" type="ordered locus">Clocel_2153</name>
</gene>
<keyword evidence="1" id="KW-0812">Transmembrane</keyword>
<dbReference type="eggNOG" id="COG4416">
    <property type="taxonomic scope" value="Bacteria"/>
</dbReference>
<dbReference type="STRING" id="573061.Clocel_2153"/>
<name>D9SN30_CLOC7</name>
<dbReference type="EMBL" id="CP002160">
    <property type="protein sequence ID" value="ADL51896.1"/>
    <property type="molecule type" value="Genomic_DNA"/>
</dbReference>
<accession>D9SN30</accession>
<evidence type="ECO:0000256" key="1">
    <source>
        <dbReference type="SAM" id="Phobius"/>
    </source>
</evidence>
<dbReference type="HOGENOM" id="CLU_133627_0_0_9"/>
<evidence type="ECO:0000313" key="3">
    <source>
        <dbReference type="Proteomes" id="UP000002730"/>
    </source>
</evidence>
<feature type="transmembrane region" description="Helical" evidence="1">
    <location>
        <begin position="20"/>
        <end position="47"/>
    </location>
</feature>
<dbReference type="Proteomes" id="UP000002730">
    <property type="component" value="Chromosome"/>
</dbReference>
<keyword evidence="3" id="KW-1185">Reference proteome</keyword>